<gene>
    <name evidence="2" type="ORF">PR048_008770</name>
</gene>
<evidence type="ECO:0000256" key="1">
    <source>
        <dbReference type="SAM" id="MobiDB-lite"/>
    </source>
</evidence>
<accession>A0ABQ9HY16</accession>
<dbReference type="Proteomes" id="UP001159363">
    <property type="component" value="Chromosome 3"/>
</dbReference>
<feature type="compositionally biased region" description="Polar residues" evidence="1">
    <location>
        <begin position="614"/>
        <end position="628"/>
    </location>
</feature>
<sequence>MGVVAARGYILGSDSRSLLAGKLPGLAGYWVHPYPVSAQWNRAGRCRWSAGFLGDLPFPPPLHSGAAPCSPFFTLIGSQDLKAAGKTTHLRSSPLCSSASVRGTPKMASCTVVGHPKINLAWQETHRNMKSSHFFIVYYIFYAGESHIPNPHLPPATHPPFLRQPRSSTTCTRHNGNTARLARRSDEVLEVRISVALIAPSLLDLGLANRERGCGGGFERLEGGGWVREGSVTLMRARGRYRVRAIEGLVTRGGGVGATPFAPQLTAMLPVERSGTANPRSAHKPVKPPIVYSRAVMKGRGKRDILEKTRRPATSSGTIATCENSGVGRPGIEPETDSSWGQSSLHVCATARPGLERMWSKGSRVAPRVQASAANCCMQNSSHIVGGASTTTTACITTTAFITTTKSITTIAPITTTAFIITTKSITTIAPITNTAFITTTKSITTIAPITTTAFITITKSITTIAPITNTAFITTTKSITTIAPITTTAFITITKSITTIAPITNTAFITTTKSITTIASITNTASMMLPQFIPELYEEEFDNSTQQRNANVAIASSSHATSSDETNFSTQRIGAYGSKTKQQRHNQRKRKNHQYRLQQLRELNAKRRKKTIDTSPANTLMTFQPDTTQRDEPPMTFQPETSQLNTAQANEQDSTSETMKKPPMTPAE</sequence>
<keyword evidence="3" id="KW-1185">Reference proteome</keyword>
<feature type="compositionally biased region" description="Polar residues" evidence="1">
    <location>
        <begin position="556"/>
        <end position="573"/>
    </location>
</feature>
<protein>
    <submittedName>
        <fullName evidence="2">Uncharacterized protein</fullName>
    </submittedName>
</protein>
<organism evidence="2 3">
    <name type="scientific">Dryococelus australis</name>
    <dbReference type="NCBI Taxonomy" id="614101"/>
    <lineage>
        <taxon>Eukaryota</taxon>
        <taxon>Metazoa</taxon>
        <taxon>Ecdysozoa</taxon>
        <taxon>Arthropoda</taxon>
        <taxon>Hexapoda</taxon>
        <taxon>Insecta</taxon>
        <taxon>Pterygota</taxon>
        <taxon>Neoptera</taxon>
        <taxon>Polyneoptera</taxon>
        <taxon>Phasmatodea</taxon>
        <taxon>Verophasmatodea</taxon>
        <taxon>Anareolatae</taxon>
        <taxon>Phasmatidae</taxon>
        <taxon>Eurycanthinae</taxon>
        <taxon>Dryococelus</taxon>
    </lineage>
</organism>
<evidence type="ECO:0000313" key="3">
    <source>
        <dbReference type="Proteomes" id="UP001159363"/>
    </source>
</evidence>
<feature type="compositionally biased region" description="Polar residues" evidence="1">
    <location>
        <begin position="639"/>
        <end position="658"/>
    </location>
</feature>
<name>A0ABQ9HY16_9NEOP</name>
<reference evidence="2 3" key="1">
    <citation type="submission" date="2023-02" db="EMBL/GenBank/DDBJ databases">
        <title>LHISI_Scaffold_Assembly.</title>
        <authorList>
            <person name="Stuart O.P."/>
            <person name="Cleave R."/>
            <person name="Magrath M.J.L."/>
            <person name="Mikheyev A.S."/>
        </authorList>
    </citation>
    <scope>NUCLEOTIDE SEQUENCE [LARGE SCALE GENOMIC DNA]</scope>
    <source>
        <strain evidence="2">Daus_M_001</strain>
        <tissue evidence="2">Leg muscle</tissue>
    </source>
</reference>
<feature type="compositionally biased region" description="Basic residues" evidence="1">
    <location>
        <begin position="582"/>
        <end position="595"/>
    </location>
</feature>
<feature type="region of interest" description="Disordered" evidence="1">
    <location>
        <begin position="308"/>
        <end position="328"/>
    </location>
</feature>
<proteinExistence type="predicted"/>
<feature type="region of interest" description="Disordered" evidence="1">
    <location>
        <begin position="556"/>
        <end position="669"/>
    </location>
</feature>
<evidence type="ECO:0000313" key="2">
    <source>
        <dbReference type="EMBL" id="KAJ8889272.1"/>
    </source>
</evidence>
<dbReference type="EMBL" id="JARBHB010000003">
    <property type="protein sequence ID" value="KAJ8889272.1"/>
    <property type="molecule type" value="Genomic_DNA"/>
</dbReference>
<feature type="compositionally biased region" description="Polar residues" evidence="1">
    <location>
        <begin position="312"/>
        <end position="324"/>
    </location>
</feature>
<comment type="caution">
    <text evidence="2">The sequence shown here is derived from an EMBL/GenBank/DDBJ whole genome shotgun (WGS) entry which is preliminary data.</text>
</comment>